<evidence type="ECO:0000256" key="2">
    <source>
        <dbReference type="SAM" id="Phobius"/>
    </source>
</evidence>
<evidence type="ECO:0000313" key="4">
    <source>
        <dbReference type="EMBL" id="MCU6763861.1"/>
    </source>
</evidence>
<feature type="compositionally biased region" description="Low complexity" evidence="1">
    <location>
        <begin position="322"/>
        <end position="347"/>
    </location>
</feature>
<sequence>MKNILKGFLGAVFTVLFTITVWADAGNTQSIDYPTDYYMIVESKEGGIDIYAEPDLSSQKLNDQLIPNGTALHIEGEKQTEDKRIWGYTKYHGMYGFVPTDDLKPVTRSQAVQSEYYLYGGKDADYDLTVAAKDGSVALYHGPGEKYDTVSGADQIPNGQVLHITAEADTGEDGLWGKTDYEGLEGWVNIHQAKGEDSKGEDADGIEIIETVNPTEKDTPTKEPEAASVKKSKAAPAKKAQATPTKKPEVTPTKEPEATPTKKPEATPTKKPEATPTKKPEATPTKEPEATPTKKPEATPTKEPEATPTKRPEATPTKEPETVTPTEEAVTPTEEAVTPTEEAVTPTDKASAEKDAMAKEASSQETKAEKGIGNLALWILLAAVVIGLIIVVVLMKKNKKN</sequence>
<keyword evidence="2" id="KW-0812">Transmembrane</keyword>
<evidence type="ECO:0000313" key="5">
    <source>
        <dbReference type="Proteomes" id="UP001652409"/>
    </source>
</evidence>
<feature type="region of interest" description="Disordered" evidence="1">
    <location>
        <begin position="210"/>
        <end position="367"/>
    </location>
</feature>
<gene>
    <name evidence="4" type="ORF">OCV61_00345</name>
</gene>
<keyword evidence="3" id="KW-0732">Signal</keyword>
<keyword evidence="2" id="KW-0472">Membrane</keyword>
<feature type="signal peptide" evidence="3">
    <location>
        <begin position="1"/>
        <end position="23"/>
    </location>
</feature>
<evidence type="ECO:0000256" key="1">
    <source>
        <dbReference type="SAM" id="MobiDB-lite"/>
    </source>
</evidence>
<accession>A0ABT2TQ65</accession>
<proteinExistence type="predicted"/>
<dbReference type="Proteomes" id="UP001652409">
    <property type="component" value="Unassembled WGS sequence"/>
</dbReference>
<feature type="compositionally biased region" description="Low complexity" evidence="1">
    <location>
        <begin position="226"/>
        <end position="245"/>
    </location>
</feature>
<protein>
    <submittedName>
        <fullName evidence="4">Uncharacterized protein</fullName>
    </submittedName>
</protein>
<dbReference type="EMBL" id="JAOQJL010000001">
    <property type="protein sequence ID" value="MCU6763861.1"/>
    <property type="molecule type" value="Genomic_DNA"/>
</dbReference>
<feature type="compositionally biased region" description="Basic and acidic residues" evidence="1">
    <location>
        <begin position="246"/>
        <end position="321"/>
    </location>
</feature>
<dbReference type="RefSeq" id="WP_158420054.1">
    <property type="nucleotide sequence ID" value="NZ_JAOQJL010000001.1"/>
</dbReference>
<evidence type="ECO:0000256" key="3">
    <source>
        <dbReference type="SAM" id="SignalP"/>
    </source>
</evidence>
<feature type="compositionally biased region" description="Basic and acidic residues" evidence="1">
    <location>
        <begin position="215"/>
        <end position="225"/>
    </location>
</feature>
<comment type="caution">
    <text evidence="4">The sequence shown here is derived from an EMBL/GenBank/DDBJ whole genome shotgun (WGS) entry which is preliminary data.</text>
</comment>
<organism evidence="4 5">
    <name type="scientific">Blautia ammoniilytica</name>
    <dbReference type="NCBI Taxonomy" id="2981782"/>
    <lineage>
        <taxon>Bacteria</taxon>
        <taxon>Bacillati</taxon>
        <taxon>Bacillota</taxon>
        <taxon>Clostridia</taxon>
        <taxon>Lachnospirales</taxon>
        <taxon>Lachnospiraceae</taxon>
        <taxon>Blautia</taxon>
    </lineage>
</organism>
<reference evidence="4 5" key="1">
    <citation type="journal article" date="2021" name="ISME Commun">
        <title>Automated analysis of genomic sequences facilitates high-throughput and comprehensive description of bacteria.</title>
        <authorList>
            <person name="Hitch T.C.A."/>
        </authorList>
    </citation>
    <scope>NUCLEOTIDE SEQUENCE [LARGE SCALE GENOMIC DNA]</scope>
    <source>
        <strain evidence="4 5">Sanger_23</strain>
    </source>
</reference>
<keyword evidence="2" id="KW-1133">Transmembrane helix</keyword>
<feature type="transmembrane region" description="Helical" evidence="2">
    <location>
        <begin position="375"/>
        <end position="395"/>
    </location>
</feature>
<name>A0ABT2TQ65_9FIRM</name>
<keyword evidence="5" id="KW-1185">Reference proteome</keyword>
<feature type="chain" id="PRO_5045249054" evidence="3">
    <location>
        <begin position="24"/>
        <end position="401"/>
    </location>
</feature>